<dbReference type="Gene3D" id="3.30.70.270">
    <property type="match status" value="1"/>
</dbReference>
<organism evidence="13 14">
    <name type="scientific">Candidatus Paenalcaligenes intestinipullorum</name>
    <dbReference type="NCBI Taxonomy" id="2838718"/>
    <lineage>
        <taxon>Bacteria</taxon>
        <taxon>Pseudomonadati</taxon>
        <taxon>Pseudomonadota</taxon>
        <taxon>Betaproteobacteria</taxon>
        <taxon>Burkholderiales</taxon>
        <taxon>Alcaligenaceae</taxon>
        <taxon>Paenalcaligenes</taxon>
    </lineage>
</organism>
<dbReference type="GO" id="GO:0000166">
    <property type="term" value="F:nucleotide binding"/>
    <property type="evidence" value="ECO:0007669"/>
    <property type="project" value="UniProtKB-KW"/>
</dbReference>
<evidence type="ECO:0000313" key="14">
    <source>
        <dbReference type="Proteomes" id="UP000823889"/>
    </source>
</evidence>
<dbReference type="InterPro" id="IPR009050">
    <property type="entry name" value="Globin-like_sf"/>
</dbReference>
<dbReference type="GO" id="GO:0052621">
    <property type="term" value="F:diguanylate cyclase activity"/>
    <property type="evidence" value="ECO:0007669"/>
    <property type="project" value="UniProtKB-EC"/>
</dbReference>
<dbReference type="Proteomes" id="UP000823889">
    <property type="component" value="Unassembled WGS sequence"/>
</dbReference>
<dbReference type="FunFam" id="3.30.70.270:FF:000001">
    <property type="entry name" value="Diguanylate cyclase domain protein"/>
    <property type="match status" value="1"/>
</dbReference>
<keyword evidence="6" id="KW-0479">Metal-binding</keyword>
<proteinExistence type="predicted"/>
<evidence type="ECO:0000256" key="5">
    <source>
        <dbReference type="ARBA" id="ARBA00022679"/>
    </source>
</evidence>
<dbReference type="InterPro" id="IPR039435">
    <property type="entry name" value="DosC_GS"/>
</dbReference>
<keyword evidence="4" id="KW-0349">Heme</keyword>
<dbReference type="CDD" id="cd01949">
    <property type="entry name" value="GGDEF"/>
    <property type="match status" value="1"/>
</dbReference>
<evidence type="ECO:0000256" key="10">
    <source>
        <dbReference type="ARBA" id="ARBA00029839"/>
    </source>
</evidence>
<dbReference type="PROSITE" id="PS50887">
    <property type="entry name" value="GGDEF"/>
    <property type="match status" value="1"/>
</dbReference>
<sequence length="455" mass="51940">MPEKALVIELADSWRTSLAAYPSDLRLVVERLVEDEKHALAAYFYARMMQDKAGRTFLSHEVVHNRLSASMARWLHELFSIQESSDFRALVELQHHVGQVHARIDLPLHLVLMGARYLKLRISKLLETQTALGAAERAIALCYVHETIDIAMEFMSRAYSVSYDRKSRSEESYRVFAAVHNTAAERGRQRAALLDWENQIMFELASRADLSALPRANDSDFGLWFAHKGAYAFQGNRDIQIIQQTLDELDNEVLPDFFNDNANQLGTLRRLRTLVRLIQMNMDELFDQRNELESGRDALTHLLGRKYLPVILGKEVAYARNRGISFALLAIDLDYFKQVNDRFGHEGGDAVLRQMGELLNGFCRAGDYVFRLGGEEFMVLLVDVTRDSALRIATALQELIRREPFKVSGNEQIQLTASMGLTLYDGHPDYAQSLSRADRALYQAKELGRNRIEIL</sequence>
<dbReference type="SUPFAM" id="SSF46458">
    <property type="entry name" value="Globin-like"/>
    <property type="match status" value="1"/>
</dbReference>
<dbReference type="GO" id="GO:0005886">
    <property type="term" value="C:plasma membrane"/>
    <property type="evidence" value="ECO:0007669"/>
    <property type="project" value="TreeGrafter"/>
</dbReference>
<dbReference type="InterPro" id="IPR012292">
    <property type="entry name" value="Globin/Proto"/>
</dbReference>
<dbReference type="Gene3D" id="1.10.490.10">
    <property type="entry name" value="Globins"/>
    <property type="match status" value="1"/>
</dbReference>
<dbReference type="PANTHER" id="PTHR45138">
    <property type="entry name" value="REGULATORY COMPONENTS OF SENSORY TRANSDUCTION SYSTEM"/>
    <property type="match status" value="1"/>
</dbReference>
<dbReference type="InterPro" id="IPR029787">
    <property type="entry name" value="Nucleotide_cyclase"/>
</dbReference>
<keyword evidence="7" id="KW-0547">Nucleotide-binding</keyword>
<reference evidence="13" key="1">
    <citation type="journal article" date="2021" name="PeerJ">
        <title>Extensive microbial diversity within the chicken gut microbiome revealed by metagenomics and culture.</title>
        <authorList>
            <person name="Gilroy R."/>
            <person name="Ravi A."/>
            <person name="Getino M."/>
            <person name="Pursley I."/>
            <person name="Horton D.L."/>
            <person name="Alikhan N.F."/>
            <person name="Baker D."/>
            <person name="Gharbi K."/>
            <person name="Hall N."/>
            <person name="Watson M."/>
            <person name="Adriaenssens E.M."/>
            <person name="Foster-Nyarko E."/>
            <person name="Jarju S."/>
            <person name="Secka A."/>
            <person name="Antonio M."/>
            <person name="Oren A."/>
            <person name="Chaudhuri R.R."/>
            <person name="La Ragione R."/>
            <person name="Hildebrand F."/>
            <person name="Pallen M.J."/>
        </authorList>
    </citation>
    <scope>NUCLEOTIDE SEQUENCE</scope>
    <source>
        <strain evidence="13">9264</strain>
    </source>
</reference>
<dbReference type="InterPro" id="IPR048442">
    <property type="entry name" value="DosC_2nd"/>
</dbReference>
<evidence type="ECO:0000259" key="12">
    <source>
        <dbReference type="PROSITE" id="PS50887"/>
    </source>
</evidence>
<evidence type="ECO:0000256" key="4">
    <source>
        <dbReference type="ARBA" id="ARBA00022617"/>
    </source>
</evidence>
<protein>
    <recommendedName>
        <fullName evidence="3">Diguanylate cyclase DosC</fullName>
        <ecNumber evidence="2">2.7.7.65</ecNumber>
    </recommendedName>
    <alternativeName>
        <fullName evidence="10">Direct oxygen-sensing cyclase</fullName>
    </alternativeName>
</protein>
<dbReference type="Pfam" id="PF21118">
    <property type="entry name" value="DosC_2nd"/>
    <property type="match status" value="1"/>
</dbReference>
<keyword evidence="9" id="KW-0408">Iron</keyword>
<dbReference type="GO" id="GO:1902201">
    <property type="term" value="P:negative regulation of bacterial-type flagellum-dependent cell motility"/>
    <property type="evidence" value="ECO:0007669"/>
    <property type="project" value="TreeGrafter"/>
</dbReference>
<dbReference type="PANTHER" id="PTHR45138:SF9">
    <property type="entry name" value="DIGUANYLATE CYCLASE DGCM-RELATED"/>
    <property type="match status" value="1"/>
</dbReference>
<evidence type="ECO:0000256" key="6">
    <source>
        <dbReference type="ARBA" id="ARBA00022723"/>
    </source>
</evidence>
<comment type="catalytic activity">
    <reaction evidence="11">
        <text>2 GTP = 3',3'-c-di-GMP + 2 diphosphate</text>
        <dbReference type="Rhea" id="RHEA:24898"/>
        <dbReference type="ChEBI" id="CHEBI:33019"/>
        <dbReference type="ChEBI" id="CHEBI:37565"/>
        <dbReference type="ChEBI" id="CHEBI:58805"/>
        <dbReference type="EC" id="2.7.7.65"/>
    </reaction>
</comment>
<evidence type="ECO:0000256" key="3">
    <source>
        <dbReference type="ARBA" id="ARBA00015125"/>
    </source>
</evidence>
<dbReference type="GO" id="GO:0046872">
    <property type="term" value="F:metal ion binding"/>
    <property type="evidence" value="ECO:0007669"/>
    <property type="project" value="UniProtKB-KW"/>
</dbReference>
<dbReference type="GO" id="GO:0043709">
    <property type="term" value="P:cell adhesion involved in single-species biofilm formation"/>
    <property type="evidence" value="ECO:0007669"/>
    <property type="project" value="TreeGrafter"/>
</dbReference>
<dbReference type="NCBIfam" id="TIGR00254">
    <property type="entry name" value="GGDEF"/>
    <property type="match status" value="1"/>
</dbReference>
<dbReference type="Pfam" id="PF11563">
    <property type="entry name" value="Protoglobin"/>
    <property type="match status" value="1"/>
</dbReference>
<accession>A0A9D2RIJ0</accession>
<evidence type="ECO:0000256" key="11">
    <source>
        <dbReference type="ARBA" id="ARBA00034247"/>
    </source>
</evidence>
<dbReference type="EC" id="2.7.7.65" evidence="2"/>
<dbReference type="InterPro" id="IPR000160">
    <property type="entry name" value="GGDEF_dom"/>
</dbReference>
<evidence type="ECO:0000256" key="7">
    <source>
        <dbReference type="ARBA" id="ARBA00022741"/>
    </source>
</evidence>
<evidence type="ECO:0000256" key="2">
    <source>
        <dbReference type="ARBA" id="ARBA00012528"/>
    </source>
</evidence>
<comment type="cofactor">
    <cofactor evidence="1">
        <name>heme</name>
        <dbReference type="ChEBI" id="CHEBI:30413"/>
    </cofactor>
</comment>
<dbReference type="SMART" id="SM00267">
    <property type="entry name" value="GGDEF"/>
    <property type="match status" value="1"/>
</dbReference>
<dbReference type="GO" id="GO:0020037">
    <property type="term" value="F:heme binding"/>
    <property type="evidence" value="ECO:0007669"/>
    <property type="project" value="InterPro"/>
</dbReference>
<comment type="caution">
    <text evidence="13">The sequence shown here is derived from an EMBL/GenBank/DDBJ whole genome shotgun (WGS) entry which is preliminary data.</text>
</comment>
<dbReference type="InterPro" id="IPR043128">
    <property type="entry name" value="Rev_trsase/Diguanyl_cyclase"/>
</dbReference>
<gene>
    <name evidence="13" type="ORF">H9906_05670</name>
</gene>
<dbReference type="CDD" id="cd14757">
    <property type="entry name" value="GS_EcDosC-like_GGDEF"/>
    <property type="match status" value="1"/>
</dbReference>
<feature type="domain" description="GGDEF" evidence="12">
    <location>
        <begin position="324"/>
        <end position="455"/>
    </location>
</feature>
<evidence type="ECO:0000256" key="9">
    <source>
        <dbReference type="ARBA" id="ARBA00023004"/>
    </source>
</evidence>
<dbReference type="InterPro" id="IPR044398">
    <property type="entry name" value="Globin-sensor_dom"/>
</dbReference>
<dbReference type="InterPro" id="IPR050469">
    <property type="entry name" value="Diguanylate_Cyclase"/>
</dbReference>
<evidence type="ECO:0000256" key="1">
    <source>
        <dbReference type="ARBA" id="ARBA00001971"/>
    </source>
</evidence>
<dbReference type="EMBL" id="DWUQ01000113">
    <property type="protein sequence ID" value="HJD44500.1"/>
    <property type="molecule type" value="Genomic_DNA"/>
</dbReference>
<reference evidence="13" key="2">
    <citation type="submission" date="2021-04" db="EMBL/GenBank/DDBJ databases">
        <authorList>
            <person name="Gilroy R."/>
        </authorList>
    </citation>
    <scope>NUCLEOTIDE SEQUENCE</scope>
    <source>
        <strain evidence="13">9264</strain>
    </source>
</reference>
<name>A0A9D2RIJ0_9BURK</name>
<dbReference type="SUPFAM" id="SSF55073">
    <property type="entry name" value="Nucleotide cyclase"/>
    <property type="match status" value="1"/>
</dbReference>
<dbReference type="AlphaFoldDB" id="A0A9D2RIJ0"/>
<keyword evidence="5" id="KW-0808">Transferase</keyword>
<dbReference type="GO" id="GO:0019825">
    <property type="term" value="F:oxygen binding"/>
    <property type="evidence" value="ECO:0007669"/>
    <property type="project" value="InterPro"/>
</dbReference>
<evidence type="ECO:0000313" key="13">
    <source>
        <dbReference type="EMBL" id="HJD44500.1"/>
    </source>
</evidence>
<dbReference type="Pfam" id="PF00990">
    <property type="entry name" value="GGDEF"/>
    <property type="match status" value="1"/>
</dbReference>
<keyword evidence="8" id="KW-0460">Magnesium</keyword>
<evidence type="ECO:0000256" key="8">
    <source>
        <dbReference type="ARBA" id="ARBA00022842"/>
    </source>
</evidence>